<dbReference type="Pfam" id="PF13560">
    <property type="entry name" value="HTH_31"/>
    <property type="match status" value="1"/>
</dbReference>
<dbReference type="Gene3D" id="1.10.260.40">
    <property type="entry name" value="lambda repressor-like DNA-binding domains"/>
    <property type="match status" value="1"/>
</dbReference>
<dbReference type="PROSITE" id="PS50943">
    <property type="entry name" value="HTH_CROC1"/>
    <property type="match status" value="1"/>
</dbReference>
<name>A0ABZ1WL38_9ACTN</name>
<dbReference type="InterPro" id="IPR001387">
    <property type="entry name" value="Cro/C1-type_HTH"/>
</dbReference>
<feature type="region of interest" description="Disordered" evidence="1">
    <location>
        <begin position="1"/>
        <end position="21"/>
    </location>
</feature>
<evidence type="ECO:0000256" key="1">
    <source>
        <dbReference type="SAM" id="MobiDB-lite"/>
    </source>
</evidence>
<protein>
    <submittedName>
        <fullName evidence="3">Helix-turn-helix transcriptional regulator</fullName>
    </submittedName>
</protein>
<evidence type="ECO:0000313" key="4">
    <source>
        <dbReference type="Proteomes" id="UP001432014"/>
    </source>
</evidence>
<sequence length="288" mass="32426">MRDRSRDRRPEPPDDPEGATDFLRAIGKQVKLLRERAALTQKELGDRLGYGEDLISSLERGRRTPQPEFLDAADELLGAGGLLKAAKEDLTRAKAKARVRHPEWFRDYARLELEAVELNFYSTLTVPGLLQTEEYARTTFTVRQPLFDEVTIEQRVAARLARQQILTRWPAPMVCAVIEESVLRRLIGGLDVHRGQLQHLLHLGSLRSTTIQVLPLACEDHAGMDGPFILLTPKGRPQVAYVEVQNVSRLIADPEEVRILSARYGSIRGQALSPRESLALIEKTLGER</sequence>
<dbReference type="SMART" id="SM00530">
    <property type="entry name" value="HTH_XRE"/>
    <property type="match status" value="1"/>
</dbReference>
<gene>
    <name evidence="3" type="ORF">OG469_11160</name>
</gene>
<dbReference type="InterPro" id="IPR010982">
    <property type="entry name" value="Lambda_DNA-bd_dom_sf"/>
</dbReference>
<proteinExistence type="predicted"/>
<organism evidence="3 4">
    <name type="scientific">Kitasatospora herbaricolor</name>
    <dbReference type="NCBI Taxonomy" id="68217"/>
    <lineage>
        <taxon>Bacteria</taxon>
        <taxon>Bacillati</taxon>
        <taxon>Actinomycetota</taxon>
        <taxon>Actinomycetes</taxon>
        <taxon>Kitasatosporales</taxon>
        <taxon>Streptomycetaceae</taxon>
        <taxon>Kitasatospora</taxon>
    </lineage>
</organism>
<dbReference type="Pfam" id="PF19054">
    <property type="entry name" value="DUF5753"/>
    <property type="match status" value="1"/>
</dbReference>
<dbReference type="InterPro" id="IPR043917">
    <property type="entry name" value="DUF5753"/>
</dbReference>
<dbReference type="SUPFAM" id="SSF47413">
    <property type="entry name" value="lambda repressor-like DNA-binding domains"/>
    <property type="match status" value="1"/>
</dbReference>
<keyword evidence="4" id="KW-1185">Reference proteome</keyword>
<evidence type="ECO:0000313" key="3">
    <source>
        <dbReference type="EMBL" id="WUS61458.1"/>
    </source>
</evidence>
<feature type="compositionally biased region" description="Basic and acidic residues" evidence="1">
    <location>
        <begin position="1"/>
        <end position="12"/>
    </location>
</feature>
<reference evidence="3 4" key="1">
    <citation type="submission" date="2022-10" db="EMBL/GenBank/DDBJ databases">
        <title>The complete genomes of actinobacterial strains from the NBC collection.</title>
        <authorList>
            <person name="Joergensen T.S."/>
            <person name="Alvarez Arevalo M."/>
            <person name="Sterndorff E.B."/>
            <person name="Faurdal D."/>
            <person name="Vuksanovic O."/>
            <person name="Mourched A.-S."/>
            <person name="Charusanti P."/>
            <person name="Shaw S."/>
            <person name="Blin K."/>
            <person name="Weber T."/>
        </authorList>
    </citation>
    <scope>NUCLEOTIDE SEQUENCE [LARGE SCALE GENOMIC DNA]</scope>
    <source>
        <strain evidence="3 4">NBC_01247</strain>
    </source>
</reference>
<dbReference type="RefSeq" id="WP_329501348.1">
    <property type="nucleotide sequence ID" value="NZ_CP108460.1"/>
</dbReference>
<evidence type="ECO:0000259" key="2">
    <source>
        <dbReference type="PROSITE" id="PS50943"/>
    </source>
</evidence>
<dbReference type="EMBL" id="CP108482">
    <property type="protein sequence ID" value="WUS61458.1"/>
    <property type="molecule type" value="Genomic_DNA"/>
</dbReference>
<accession>A0ABZ1WL38</accession>
<dbReference type="CDD" id="cd00093">
    <property type="entry name" value="HTH_XRE"/>
    <property type="match status" value="1"/>
</dbReference>
<dbReference type="Proteomes" id="UP001432014">
    <property type="component" value="Chromosome"/>
</dbReference>
<feature type="domain" description="HTH cro/C1-type" evidence="2">
    <location>
        <begin position="30"/>
        <end position="70"/>
    </location>
</feature>